<reference evidence="1 2" key="1">
    <citation type="submission" date="2021-05" db="EMBL/GenBank/DDBJ databases">
        <title>Genome Assembly of Synthetic Allotetraploid Brassica napus Reveals Homoeologous Exchanges between Subgenomes.</title>
        <authorList>
            <person name="Davis J.T."/>
        </authorList>
    </citation>
    <scope>NUCLEOTIDE SEQUENCE [LARGE SCALE GENOMIC DNA]</scope>
    <source>
        <strain evidence="2">cv. Da-Ae</strain>
        <tissue evidence="1">Seedling</tissue>
    </source>
</reference>
<proteinExistence type="predicted"/>
<organism evidence="1 2">
    <name type="scientific">Brassica napus</name>
    <name type="common">Rape</name>
    <dbReference type="NCBI Taxonomy" id="3708"/>
    <lineage>
        <taxon>Eukaryota</taxon>
        <taxon>Viridiplantae</taxon>
        <taxon>Streptophyta</taxon>
        <taxon>Embryophyta</taxon>
        <taxon>Tracheophyta</taxon>
        <taxon>Spermatophyta</taxon>
        <taxon>Magnoliopsida</taxon>
        <taxon>eudicotyledons</taxon>
        <taxon>Gunneridae</taxon>
        <taxon>Pentapetalae</taxon>
        <taxon>rosids</taxon>
        <taxon>malvids</taxon>
        <taxon>Brassicales</taxon>
        <taxon>Brassicaceae</taxon>
        <taxon>Brassiceae</taxon>
        <taxon>Brassica</taxon>
    </lineage>
</organism>
<comment type="caution">
    <text evidence="1">The sequence shown here is derived from an EMBL/GenBank/DDBJ whole genome shotgun (WGS) entry which is preliminary data.</text>
</comment>
<evidence type="ECO:0000313" key="2">
    <source>
        <dbReference type="Proteomes" id="UP000824890"/>
    </source>
</evidence>
<evidence type="ECO:0000313" key="1">
    <source>
        <dbReference type="EMBL" id="KAH0885765.1"/>
    </source>
</evidence>
<dbReference type="EMBL" id="JAGKQM010000014">
    <property type="protein sequence ID" value="KAH0885765.1"/>
    <property type="molecule type" value="Genomic_DNA"/>
</dbReference>
<keyword evidence="2" id="KW-1185">Reference proteome</keyword>
<gene>
    <name evidence="1" type="ORF">HID58_061861</name>
</gene>
<protein>
    <submittedName>
        <fullName evidence="1">Uncharacterized protein</fullName>
    </submittedName>
</protein>
<sequence length="205" mass="23905">MIVIFKPNKKETSSVRKKKCYKSDREVATFFLDRPTFDKGKGFGFVPPTRYMRVKFFDGNITTDCERGSLQQYILNQECKRKPEVCAIENMKLSQAAIMYPCYMVDYMIKLDVENNLYILKRAKSEQNLNLFTKCILKAGVFGGYTSKEIRDLIIKVYHNNKKTITYVISSCMSRQPEVESDEESRLLDLPKEDLKERKTVEKVA</sequence>
<name>A0ABQ7ZZT1_BRANA</name>
<dbReference type="Proteomes" id="UP000824890">
    <property type="component" value="Unassembled WGS sequence"/>
</dbReference>
<accession>A0ABQ7ZZT1</accession>